<dbReference type="PRINTS" id="PR00081">
    <property type="entry name" value="GDHRDH"/>
</dbReference>
<dbReference type="PANTHER" id="PTHR43477">
    <property type="entry name" value="DIHYDROANTICAPSIN 7-DEHYDROGENASE"/>
    <property type="match status" value="1"/>
</dbReference>
<evidence type="ECO:0000313" key="4">
    <source>
        <dbReference type="Proteomes" id="UP001652461"/>
    </source>
</evidence>
<organism evidence="3 4">
    <name type="scientific">Laedolimicola ammoniilytica</name>
    <dbReference type="NCBI Taxonomy" id="2981771"/>
    <lineage>
        <taxon>Bacteria</taxon>
        <taxon>Bacillati</taxon>
        <taxon>Bacillota</taxon>
        <taxon>Clostridia</taxon>
        <taxon>Lachnospirales</taxon>
        <taxon>Lachnospiraceae</taxon>
        <taxon>Laedolimicola</taxon>
    </lineage>
</organism>
<dbReference type="InterPro" id="IPR020904">
    <property type="entry name" value="Sc_DH/Rdtase_CS"/>
</dbReference>
<dbReference type="PROSITE" id="PS00061">
    <property type="entry name" value="ADH_SHORT"/>
    <property type="match status" value="1"/>
</dbReference>
<dbReference type="Gene3D" id="3.40.50.720">
    <property type="entry name" value="NAD(P)-binding Rossmann-like Domain"/>
    <property type="match status" value="1"/>
</dbReference>
<dbReference type="SUPFAM" id="SSF51735">
    <property type="entry name" value="NAD(P)-binding Rossmann-fold domains"/>
    <property type="match status" value="1"/>
</dbReference>
<accession>A0ABT2S1B9</accession>
<dbReference type="PANTHER" id="PTHR43477:SF1">
    <property type="entry name" value="DIHYDROANTICAPSIN 7-DEHYDROGENASE"/>
    <property type="match status" value="1"/>
</dbReference>
<dbReference type="CDD" id="cd05233">
    <property type="entry name" value="SDR_c"/>
    <property type="match status" value="1"/>
</dbReference>
<sequence>MKFDFTGKICAVTGAGAGMGQAISLMLAESGAKAVVMVDLSEKHMAETIDKMKAIGTDYKCVYGDLSQVEFAKKFVEETIETYGTIDVLVNVAGIVQVNSLDTITEADFDRTMAINVKAPMFATQVAARKMVEQGHGSIVVIASTAGIMGVGNRMAYSTSKGALVIMCKSIAAELAGTNVRINCVCPGTVDTPSMEKRFQAMPDPVAGKKAFLAKELNGRIGTSEEIAKTVLFAASDEVDYLNGAALIVDGGMTCCTGKN</sequence>
<dbReference type="InterPro" id="IPR051122">
    <property type="entry name" value="SDR_DHRS6-like"/>
</dbReference>
<dbReference type="PRINTS" id="PR00080">
    <property type="entry name" value="SDRFAMILY"/>
</dbReference>
<dbReference type="Proteomes" id="UP001652461">
    <property type="component" value="Unassembled WGS sequence"/>
</dbReference>
<evidence type="ECO:0000313" key="3">
    <source>
        <dbReference type="EMBL" id="MCU6698346.1"/>
    </source>
</evidence>
<comment type="similarity">
    <text evidence="1">Belongs to the short-chain dehydrogenases/reductases (SDR) family.</text>
</comment>
<proteinExistence type="inferred from homology"/>
<gene>
    <name evidence="3" type="ORF">OCV63_15855</name>
</gene>
<evidence type="ECO:0000256" key="1">
    <source>
        <dbReference type="ARBA" id="ARBA00006484"/>
    </source>
</evidence>
<reference evidence="3 4" key="1">
    <citation type="journal article" date="2021" name="ISME Commun">
        <title>Automated analysis of genomic sequences facilitates high-throughput and comprehensive description of bacteria.</title>
        <authorList>
            <person name="Hitch T.C.A."/>
        </authorList>
    </citation>
    <scope>NUCLEOTIDE SEQUENCE [LARGE SCALE GENOMIC DNA]</scope>
    <source>
        <strain evidence="3 4">Sanger_04</strain>
    </source>
</reference>
<dbReference type="EMBL" id="JAOQKC010000030">
    <property type="protein sequence ID" value="MCU6698346.1"/>
    <property type="molecule type" value="Genomic_DNA"/>
</dbReference>
<dbReference type="InterPro" id="IPR036291">
    <property type="entry name" value="NAD(P)-bd_dom_sf"/>
</dbReference>
<dbReference type="Pfam" id="PF13561">
    <property type="entry name" value="adh_short_C2"/>
    <property type="match status" value="1"/>
</dbReference>
<evidence type="ECO:0000256" key="2">
    <source>
        <dbReference type="ARBA" id="ARBA00023002"/>
    </source>
</evidence>
<keyword evidence="2" id="KW-0560">Oxidoreductase</keyword>
<dbReference type="RefSeq" id="WP_158365234.1">
    <property type="nucleotide sequence ID" value="NZ_JAOQKC010000030.1"/>
</dbReference>
<comment type="caution">
    <text evidence="3">The sequence shown here is derived from an EMBL/GenBank/DDBJ whole genome shotgun (WGS) entry which is preliminary data.</text>
</comment>
<protein>
    <submittedName>
        <fullName evidence="3">SDR family oxidoreductase</fullName>
    </submittedName>
</protein>
<name>A0ABT2S1B9_9FIRM</name>
<keyword evidence="4" id="KW-1185">Reference proteome</keyword>
<dbReference type="InterPro" id="IPR002347">
    <property type="entry name" value="SDR_fam"/>
</dbReference>